<dbReference type="EMBL" id="GU568020">
    <property type="protein sequence ID" value="ADI23682.1"/>
    <property type="molecule type" value="Genomic_DNA"/>
</dbReference>
<protein>
    <recommendedName>
        <fullName evidence="3">YtkA-like domain-containing protein</fullName>
    </recommendedName>
</protein>
<feature type="signal peptide" evidence="1">
    <location>
        <begin position="1"/>
        <end position="22"/>
    </location>
</feature>
<organism evidence="2">
    <name type="scientific">uncultured Gemmatimonadales bacterium HF4000_15H13</name>
    <dbReference type="NCBI Taxonomy" id="723618"/>
    <lineage>
        <taxon>Bacteria</taxon>
        <taxon>Pseudomonadati</taxon>
        <taxon>Gemmatimonadota</taxon>
        <taxon>Gemmatimonadia</taxon>
        <taxon>Gemmatimonadales</taxon>
        <taxon>environmental samples</taxon>
    </lineage>
</organism>
<evidence type="ECO:0008006" key="3">
    <source>
        <dbReference type="Google" id="ProtNLM"/>
    </source>
</evidence>
<feature type="chain" id="PRO_5003217853" description="YtkA-like domain-containing protein" evidence="1">
    <location>
        <begin position="23"/>
        <end position="154"/>
    </location>
</feature>
<evidence type="ECO:0000256" key="1">
    <source>
        <dbReference type="SAM" id="SignalP"/>
    </source>
</evidence>
<accession>E7C8A8</accession>
<dbReference type="AlphaFoldDB" id="E7C8A8"/>
<keyword evidence="1" id="KW-0732">Signal</keyword>
<proteinExistence type="predicted"/>
<evidence type="ECO:0000313" key="2">
    <source>
        <dbReference type="EMBL" id="ADI23682.1"/>
    </source>
</evidence>
<name>E7C8A8_9BACT</name>
<sequence>MKTRNTLAAVFVLAGVASVLLAAVTPETAPFHERKEVAGLSIVFGAEPEPALTEEMQFLRWRVSSLDSQEPYTELSGEVAISFDGEELGSFPVRRVRGTPGSYQTRHIFTEPGAYQTVLTFKKGETEAAHTVDFEFNINDRSTLELPRRRGHGN</sequence>
<reference evidence="2" key="1">
    <citation type="submission" date="2010-01" db="EMBL/GenBank/DDBJ databases">
        <title>Genome fragments of uncultured bacteria from the North Pacific subtropical Gyre.</title>
        <authorList>
            <person name="Pham V.D."/>
            <person name="Delong E.F."/>
        </authorList>
    </citation>
    <scope>NUCLEOTIDE SEQUENCE</scope>
</reference>